<dbReference type="Pfam" id="PF04397">
    <property type="entry name" value="LytTR"/>
    <property type="match status" value="1"/>
</dbReference>
<organism evidence="4 5">
    <name type="scientific">Aureispira anguillae</name>
    <dbReference type="NCBI Taxonomy" id="2864201"/>
    <lineage>
        <taxon>Bacteria</taxon>
        <taxon>Pseudomonadati</taxon>
        <taxon>Bacteroidota</taxon>
        <taxon>Saprospiria</taxon>
        <taxon>Saprospirales</taxon>
        <taxon>Saprospiraceae</taxon>
        <taxon>Aureispira</taxon>
    </lineage>
</organism>
<dbReference type="Gene3D" id="2.40.50.1020">
    <property type="entry name" value="LytTr DNA-binding domain"/>
    <property type="match status" value="1"/>
</dbReference>
<evidence type="ECO:0000313" key="4">
    <source>
        <dbReference type="EMBL" id="BDS11128.1"/>
    </source>
</evidence>
<dbReference type="GO" id="GO:0000156">
    <property type="term" value="F:phosphorelay response regulator activity"/>
    <property type="evidence" value="ECO:0007669"/>
    <property type="project" value="InterPro"/>
</dbReference>
<evidence type="ECO:0000259" key="3">
    <source>
        <dbReference type="PROSITE" id="PS50930"/>
    </source>
</evidence>
<dbReference type="KEGG" id="aup:AsAng_0018390"/>
<dbReference type="Pfam" id="PF00072">
    <property type="entry name" value="Response_reg"/>
    <property type="match status" value="1"/>
</dbReference>
<keyword evidence="4" id="KW-0238">DNA-binding</keyword>
<name>A0A915YDL0_9BACT</name>
<reference evidence="4" key="1">
    <citation type="submission" date="2022-09" db="EMBL/GenBank/DDBJ databases">
        <title>Aureispira anguillicida sp. nov., isolated from Leptocephalus of Japanese eel Anguilla japonica.</title>
        <authorList>
            <person name="Yuasa K."/>
            <person name="Mekata T."/>
            <person name="Ikunari K."/>
        </authorList>
    </citation>
    <scope>NUCLEOTIDE SEQUENCE</scope>
    <source>
        <strain evidence="4">EL160426</strain>
    </source>
</reference>
<dbReference type="SUPFAM" id="SSF52172">
    <property type="entry name" value="CheY-like"/>
    <property type="match status" value="1"/>
</dbReference>
<dbReference type="RefSeq" id="WP_264792335.1">
    <property type="nucleotide sequence ID" value="NZ_AP026867.1"/>
</dbReference>
<feature type="domain" description="Response regulatory" evidence="2">
    <location>
        <begin position="2"/>
        <end position="113"/>
    </location>
</feature>
<dbReference type="SMART" id="SM00850">
    <property type="entry name" value="LytTR"/>
    <property type="match status" value="1"/>
</dbReference>
<keyword evidence="1" id="KW-0597">Phosphoprotein</keyword>
<dbReference type="GO" id="GO:0003677">
    <property type="term" value="F:DNA binding"/>
    <property type="evidence" value="ECO:0007669"/>
    <property type="project" value="UniProtKB-KW"/>
</dbReference>
<dbReference type="InterPro" id="IPR001789">
    <property type="entry name" value="Sig_transdc_resp-reg_receiver"/>
</dbReference>
<dbReference type="PANTHER" id="PTHR37299">
    <property type="entry name" value="TRANSCRIPTIONAL REGULATOR-RELATED"/>
    <property type="match status" value="1"/>
</dbReference>
<feature type="domain" description="HTH LytTR-type" evidence="3">
    <location>
        <begin position="128"/>
        <end position="200"/>
    </location>
</feature>
<gene>
    <name evidence="4" type="ORF">AsAng_0018390</name>
</gene>
<dbReference type="InterPro" id="IPR046947">
    <property type="entry name" value="LytR-like"/>
</dbReference>
<dbReference type="SMART" id="SM00448">
    <property type="entry name" value="REC"/>
    <property type="match status" value="1"/>
</dbReference>
<feature type="modified residue" description="4-aspartylphosphate" evidence="1">
    <location>
        <position position="53"/>
    </location>
</feature>
<dbReference type="PANTHER" id="PTHR37299:SF1">
    <property type="entry name" value="STAGE 0 SPORULATION PROTEIN A HOMOLOG"/>
    <property type="match status" value="1"/>
</dbReference>
<dbReference type="Proteomes" id="UP001060919">
    <property type="component" value="Chromosome"/>
</dbReference>
<dbReference type="EMBL" id="AP026867">
    <property type="protein sequence ID" value="BDS11128.1"/>
    <property type="molecule type" value="Genomic_DNA"/>
</dbReference>
<dbReference type="InterPro" id="IPR011006">
    <property type="entry name" value="CheY-like_superfamily"/>
</dbReference>
<accession>A0A915YDL0</accession>
<dbReference type="InterPro" id="IPR007492">
    <property type="entry name" value="LytTR_DNA-bd_dom"/>
</dbReference>
<keyword evidence="5" id="KW-1185">Reference proteome</keyword>
<evidence type="ECO:0000256" key="1">
    <source>
        <dbReference type="PROSITE-ProRule" id="PRU00169"/>
    </source>
</evidence>
<evidence type="ECO:0000259" key="2">
    <source>
        <dbReference type="PROSITE" id="PS50110"/>
    </source>
</evidence>
<protein>
    <submittedName>
        <fullName evidence="4">LytTR family DNA-binding domain-containing protein</fullName>
    </submittedName>
</protein>
<dbReference type="PROSITE" id="PS50930">
    <property type="entry name" value="HTH_LYTTR"/>
    <property type="match status" value="1"/>
</dbReference>
<evidence type="ECO:0000313" key="5">
    <source>
        <dbReference type="Proteomes" id="UP001060919"/>
    </source>
</evidence>
<proteinExistence type="predicted"/>
<sequence length="225" mass="25921">MNTVIIDDEFPAIEILSSFAKKIPFIDLKLATTNAFEALDLLNSTKIDLLLLDVEMPDITGLELLNALENPPLVILTTAYDNYALKGYELDLVDYILKPIRFDRFLKGVNKAHKLFKLQHNNYNKDYLLLKVDYKTVKVLFQDILYIEGLKDYVKVFTTKAMYLTRLNLKNITNKLPSSLFVRVHRSYVVAIHQVTSFQKGQIFIDTISIPLGASFQEQFLGYFK</sequence>
<dbReference type="Gene3D" id="3.40.50.2300">
    <property type="match status" value="1"/>
</dbReference>
<dbReference type="AlphaFoldDB" id="A0A915YDL0"/>
<dbReference type="PROSITE" id="PS50110">
    <property type="entry name" value="RESPONSE_REGULATORY"/>
    <property type="match status" value="1"/>
</dbReference>